<evidence type="ECO:0000256" key="1">
    <source>
        <dbReference type="ARBA" id="ARBA00001946"/>
    </source>
</evidence>
<organism evidence="4 5">
    <name type="scientific">Phreatobacter aquaticus</name>
    <dbReference type="NCBI Taxonomy" id="2570229"/>
    <lineage>
        <taxon>Bacteria</taxon>
        <taxon>Pseudomonadati</taxon>
        <taxon>Pseudomonadota</taxon>
        <taxon>Alphaproteobacteria</taxon>
        <taxon>Hyphomicrobiales</taxon>
        <taxon>Phreatobacteraceae</taxon>
        <taxon>Phreatobacter</taxon>
    </lineage>
</organism>
<evidence type="ECO:0000313" key="5">
    <source>
        <dbReference type="Proteomes" id="UP000298588"/>
    </source>
</evidence>
<dbReference type="InterPro" id="IPR000086">
    <property type="entry name" value="NUDIX_hydrolase_dom"/>
</dbReference>
<comment type="cofactor">
    <cofactor evidence="1">
        <name>Mg(2+)</name>
        <dbReference type="ChEBI" id="CHEBI:18420"/>
    </cofactor>
</comment>
<dbReference type="OrthoDB" id="9800065at2"/>
<dbReference type="PROSITE" id="PS51462">
    <property type="entry name" value="NUDIX"/>
    <property type="match status" value="1"/>
</dbReference>
<dbReference type="InterPro" id="IPR015797">
    <property type="entry name" value="NUDIX_hydrolase-like_dom_sf"/>
</dbReference>
<sequence>MMIFADPAKRSRLTPLLHLYWRITRGMTLGVRACVVDQEDCILLIRHSYTPGWHFPGGGVEVGQTLMDALVTELREEANVVMDGAPRLVGMYHNALTAPRDHVALYLVEAWHQPAPPVPNREIVEHGFFARTALPEGTTRGTRERIEELFEARPASPIW</sequence>
<dbReference type="SUPFAM" id="SSF55811">
    <property type="entry name" value="Nudix"/>
    <property type="match status" value="1"/>
</dbReference>
<accession>A0A4D7QM69</accession>
<dbReference type="PANTHER" id="PTHR43046">
    <property type="entry name" value="GDP-MANNOSE MANNOSYL HYDROLASE"/>
    <property type="match status" value="1"/>
</dbReference>
<evidence type="ECO:0000256" key="2">
    <source>
        <dbReference type="ARBA" id="ARBA00022801"/>
    </source>
</evidence>
<dbReference type="PANTHER" id="PTHR43046:SF14">
    <property type="entry name" value="MUTT_NUDIX FAMILY PROTEIN"/>
    <property type="match status" value="1"/>
</dbReference>
<evidence type="ECO:0000259" key="3">
    <source>
        <dbReference type="PROSITE" id="PS51462"/>
    </source>
</evidence>
<keyword evidence="2" id="KW-0378">Hydrolase</keyword>
<dbReference type="AlphaFoldDB" id="A0A4D7QM69"/>
<dbReference type="KEGG" id="paqt:E8L99_22515"/>
<dbReference type="Proteomes" id="UP000298588">
    <property type="component" value="Chromosome"/>
</dbReference>
<dbReference type="Pfam" id="PF00293">
    <property type="entry name" value="NUDIX"/>
    <property type="match status" value="1"/>
</dbReference>
<protein>
    <submittedName>
        <fullName evidence="4">NUDIX domain-containing protein</fullName>
    </submittedName>
</protein>
<keyword evidence="5" id="KW-1185">Reference proteome</keyword>
<dbReference type="Gene3D" id="3.90.79.10">
    <property type="entry name" value="Nucleoside Triphosphate Pyrophosphohydrolase"/>
    <property type="match status" value="1"/>
</dbReference>
<dbReference type="GO" id="GO:0016787">
    <property type="term" value="F:hydrolase activity"/>
    <property type="evidence" value="ECO:0007669"/>
    <property type="project" value="UniProtKB-KW"/>
</dbReference>
<proteinExistence type="predicted"/>
<reference evidence="4 5" key="1">
    <citation type="submission" date="2019-04" db="EMBL/GenBank/DDBJ databases">
        <title>Phreatobacter aquaticus sp. nov.</title>
        <authorList>
            <person name="Choi A."/>
            <person name="Baek K."/>
        </authorList>
    </citation>
    <scope>NUCLEOTIDE SEQUENCE [LARGE SCALE GENOMIC DNA]</scope>
    <source>
        <strain evidence="4 5">NMCR1094</strain>
    </source>
</reference>
<dbReference type="RefSeq" id="WP_137101662.1">
    <property type="nucleotide sequence ID" value="NZ_CP039865.1"/>
</dbReference>
<feature type="domain" description="Nudix hydrolase" evidence="3">
    <location>
        <begin position="26"/>
        <end position="151"/>
    </location>
</feature>
<name>A0A4D7QM69_9HYPH</name>
<evidence type="ECO:0000313" key="4">
    <source>
        <dbReference type="EMBL" id="QCK88335.1"/>
    </source>
</evidence>
<dbReference type="EMBL" id="CP039865">
    <property type="protein sequence ID" value="QCK88335.1"/>
    <property type="molecule type" value="Genomic_DNA"/>
</dbReference>
<gene>
    <name evidence="4" type="ORF">E8L99_22515</name>
</gene>